<reference evidence="2 3" key="1">
    <citation type="journal article" date="2016" name="Nat. Commun.">
        <title>Ectomycorrhizal ecology is imprinted in the genome of the dominant symbiotic fungus Cenococcum geophilum.</title>
        <authorList>
            <consortium name="DOE Joint Genome Institute"/>
            <person name="Peter M."/>
            <person name="Kohler A."/>
            <person name="Ohm R.A."/>
            <person name="Kuo A."/>
            <person name="Krutzmann J."/>
            <person name="Morin E."/>
            <person name="Arend M."/>
            <person name="Barry K.W."/>
            <person name="Binder M."/>
            <person name="Choi C."/>
            <person name="Clum A."/>
            <person name="Copeland A."/>
            <person name="Grisel N."/>
            <person name="Haridas S."/>
            <person name="Kipfer T."/>
            <person name="LaButti K."/>
            <person name="Lindquist E."/>
            <person name="Lipzen A."/>
            <person name="Maire R."/>
            <person name="Meier B."/>
            <person name="Mihaltcheva S."/>
            <person name="Molinier V."/>
            <person name="Murat C."/>
            <person name="Poggeler S."/>
            <person name="Quandt C.A."/>
            <person name="Sperisen C."/>
            <person name="Tritt A."/>
            <person name="Tisserant E."/>
            <person name="Crous P.W."/>
            <person name="Henrissat B."/>
            <person name="Nehls U."/>
            <person name="Egli S."/>
            <person name="Spatafora J.W."/>
            <person name="Grigoriev I.V."/>
            <person name="Martin F.M."/>
        </authorList>
    </citation>
    <scope>NUCLEOTIDE SEQUENCE [LARGE SCALE GENOMIC DNA]</scope>
    <source>
        <strain evidence="2 3">CBS 459.81</strain>
    </source>
</reference>
<proteinExistence type="predicted"/>
<keyword evidence="1" id="KW-0732">Signal</keyword>
<evidence type="ECO:0000313" key="2">
    <source>
        <dbReference type="EMBL" id="OCK85849.1"/>
    </source>
</evidence>
<evidence type="ECO:0008006" key="4">
    <source>
        <dbReference type="Google" id="ProtNLM"/>
    </source>
</evidence>
<sequence>MLVRILLQAFIGLGTIKYADALNNPSGVDTWCGKAYRATDASFEPSGQLHKPNATSETLLLDLKFYLRMNLYLSSDKTGSFIVDAPLSYVSGFPYSNSTFIYGINGGPYPFTTLQIQIANSNTGAVLVPWSNIAINSTDNEFAFNLSTFPPKSVPYPIHLIGVSPDGLQIYQTSTLLTVLPARKDSGSTTRIDRLHGGLHVLSPLTHSIWKPILPFSFYTSWDWIASTITNTSATQNLSTFSAAGFNIIHPIPPGGSDPFNHTLFNTFLNLCDTLELYVMYDMRHTYQNLSSVAVQLALLKSHPSLLLYYTGDEPDGAGDPLDATMTTYQYLKQIDPYHPTSLCLNCANFYFVEYSAGADIVLEDTYPLAANTSFSPVYHTVCNATYGDCGCDNCHAYDAAYPAYAANPFLDIADRLDAYAVYQEWSGLSEQAQSGRGRKVLWGVPQGFYDEGSFWGRYPTAEEEAVMVILRLNHGAKGIVAWDYPTSEEIEIVMGKLASVVAGEVMSGFVLGAKEASVPVIGGKGLVDASVWVVEGKVLCSVVYMGYEGLTETVEIQVPGVVARVESTLWGEGKWRVENGKLVKKGLRPLEVGIFVLGLKGY</sequence>
<dbReference type="Gene3D" id="3.20.20.80">
    <property type="entry name" value="Glycosidases"/>
    <property type="match status" value="1"/>
</dbReference>
<name>A0A8E2JKZ9_9PEZI</name>
<accession>A0A8E2JKZ9</accession>
<feature type="signal peptide" evidence="1">
    <location>
        <begin position="1"/>
        <end position="21"/>
    </location>
</feature>
<evidence type="ECO:0000256" key="1">
    <source>
        <dbReference type="SAM" id="SignalP"/>
    </source>
</evidence>
<organism evidence="2 3">
    <name type="scientific">Lepidopterella palustris CBS 459.81</name>
    <dbReference type="NCBI Taxonomy" id="1314670"/>
    <lineage>
        <taxon>Eukaryota</taxon>
        <taxon>Fungi</taxon>
        <taxon>Dikarya</taxon>
        <taxon>Ascomycota</taxon>
        <taxon>Pezizomycotina</taxon>
        <taxon>Dothideomycetes</taxon>
        <taxon>Pleosporomycetidae</taxon>
        <taxon>Mytilinidiales</taxon>
        <taxon>Argynnaceae</taxon>
        <taxon>Lepidopterella</taxon>
    </lineage>
</organism>
<dbReference type="EMBL" id="KV744812">
    <property type="protein sequence ID" value="OCK85849.1"/>
    <property type="molecule type" value="Genomic_DNA"/>
</dbReference>
<keyword evidence="3" id="KW-1185">Reference proteome</keyword>
<dbReference type="InterPro" id="IPR017853">
    <property type="entry name" value="GH"/>
</dbReference>
<dbReference type="AlphaFoldDB" id="A0A8E2JKZ9"/>
<evidence type="ECO:0000313" key="3">
    <source>
        <dbReference type="Proteomes" id="UP000250266"/>
    </source>
</evidence>
<dbReference type="SUPFAM" id="SSF51445">
    <property type="entry name" value="(Trans)glycosidases"/>
    <property type="match status" value="1"/>
</dbReference>
<dbReference type="Proteomes" id="UP000250266">
    <property type="component" value="Unassembled WGS sequence"/>
</dbReference>
<protein>
    <recommendedName>
        <fullName evidence="4">Glycoside hydrolase subgroup catalytic core protein</fullName>
    </recommendedName>
</protein>
<dbReference type="OrthoDB" id="2338662at2759"/>
<feature type="chain" id="PRO_5034148288" description="Glycoside hydrolase subgroup catalytic core protein" evidence="1">
    <location>
        <begin position="22"/>
        <end position="603"/>
    </location>
</feature>
<gene>
    <name evidence="2" type="ORF">K432DRAFT_342291</name>
</gene>